<dbReference type="Proteomes" id="UP001066276">
    <property type="component" value="Chromosome 12"/>
</dbReference>
<comment type="caution">
    <text evidence="1">The sequence shown here is derived from an EMBL/GenBank/DDBJ whole genome shotgun (WGS) entry which is preliminary data.</text>
</comment>
<protein>
    <submittedName>
        <fullName evidence="1">Uncharacterized protein</fullName>
    </submittedName>
</protein>
<sequence length="77" mass="8508">MRNVKIKRGLASLKASARTALKKAVIRLARTPGYPAGRSDARQGPRHLRTLRNAQTPLKGIKLKTSERRGSCTTKLE</sequence>
<name>A0AAV7KNY0_PLEWA</name>
<evidence type="ECO:0000313" key="2">
    <source>
        <dbReference type="Proteomes" id="UP001066276"/>
    </source>
</evidence>
<dbReference type="AlphaFoldDB" id="A0AAV7KNY0"/>
<organism evidence="1 2">
    <name type="scientific">Pleurodeles waltl</name>
    <name type="common">Iberian ribbed newt</name>
    <dbReference type="NCBI Taxonomy" id="8319"/>
    <lineage>
        <taxon>Eukaryota</taxon>
        <taxon>Metazoa</taxon>
        <taxon>Chordata</taxon>
        <taxon>Craniata</taxon>
        <taxon>Vertebrata</taxon>
        <taxon>Euteleostomi</taxon>
        <taxon>Amphibia</taxon>
        <taxon>Batrachia</taxon>
        <taxon>Caudata</taxon>
        <taxon>Salamandroidea</taxon>
        <taxon>Salamandridae</taxon>
        <taxon>Pleurodelinae</taxon>
        <taxon>Pleurodeles</taxon>
    </lineage>
</organism>
<accession>A0AAV7KNY0</accession>
<keyword evidence="2" id="KW-1185">Reference proteome</keyword>
<reference evidence="1" key="1">
    <citation type="journal article" date="2022" name="bioRxiv">
        <title>Sequencing and chromosome-scale assembly of the giantPleurodeles waltlgenome.</title>
        <authorList>
            <person name="Brown T."/>
            <person name="Elewa A."/>
            <person name="Iarovenko S."/>
            <person name="Subramanian E."/>
            <person name="Araus A.J."/>
            <person name="Petzold A."/>
            <person name="Susuki M."/>
            <person name="Suzuki K.-i.T."/>
            <person name="Hayashi T."/>
            <person name="Toyoda A."/>
            <person name="Oliveira C."/>
            <person name="Osipova E."/>
            <person name="Leigh N.D."/>
            <person name="Simon A."/>
            <person name="Yun M.H."/>
        </authorList>
    </citation>
    <scope>NUCLEOTIDE SEQUENCE</scope>
    <source>
        <strain evidence="1">20211129_DDA</strain>
        <tissue evidence="1">Liver</tissue>
    </source>
</reference>
<dbReference type="EMBL" id="JANPWB010000016">
    <property type="protein sequence ID" value="KAJ1081016.1"/>
    <property type="molecule type" value="Genomic_DNA"/>
</dbReference>
<proteinExistence type="predicted"/>
<gene>
    <name evidence="1" type="ORF">NDU88_001203</name>
</gene>
<evidence type="ECO:0000313" key="1">
    <source>
        <dbReference type="EMBL" id="KAJ1081016.1"/>
    </source>
</evidence>